<evidence type="ECO:0000256" key="3">
    <source>
        <dbReference type="ARBA" id="ARBA00022989"/>
    </source>
</evidence>
<dbReference type="InterPro" id="IPR052165">
    <property type="entry name" value="Membrane_assoc_protease"/>
</dbReference>
<dbReference type="PANTHER" id="PTHR33507">
    <property type="entry name" value="INNER MEMBRANE PROTEIN YBBJ"/>
    <property type="match status" value="1"/>
</dbReference>
<accession>A0A2W5Q2K4</accession>
<gene>
    <name evidence="7" type="ORF">DI551_07045</name>
</gene>
<evidence type="ECO:0000313" key="8">
    <source>
        <dbReference type="Proteomes" id="UP000249417"/>
    </source>
</evidence>
<feature type="transmembrane region" description="Helical" evidence="5">
    <location>
        <begin position="57"/>
        <end position="74"/>
    </location>
</feature>
<evidence type="ECO:0000259" key="6">
    <source>
        <dbReference type="Pfam" id="PF01957"/>
    </source>
</evidence>
<keyword evidence="3 5" id="KW-1133">Transmembrane helix</keyword>
<dbReference type="GO" id="GO:0005886">
    <property type="term" value="C:plasma membrane"/>
    <property type="evidence" value="ECO:0007669"/>
    <property type="project" value="TreeGrafter"/>
</dbReference>
<name>A0A2W5Q2K4_9BACT</name>
<proteinExistence type="predicted"/>
<comment type="subcellular location">
    <subcellularLocation>
        <location evidence="1">Membrane</location>
        <topology evidence="1">Multi-pass membrane protein</topology>
    </subcellularLocation>
</comment>
<dbReference type="InterPro" id="IPR012340">
    <property type="entry name" value="NA-bd_OB-fold"/>
</dbReference>
<dbReference type="AlphaFoldDB" id="A0A2W5Q2K4"/>
<feature type="domain" description="NfeD-like C-terminal" evidence="6">
    <location>
        <begin position="92"/>
        <end position="146"/>
    </location>
</feature>
<keyword evidence="4 5" id="KW-0472">Membrane</keyword>
<organism evidence="7 8">
    <name type="scientific">Micavibrio aeruginosavorus</name>
    <dbReference type="NCBI Taxonomy" id="349221"/>
    <lineage>
        <taxon>Bacteria</taxon>
        <taxon>Pseudomonadati</taxon>
        <taxon>Bdellovibrionota</taxon>
        <taxon>Bdellovibrionia</taxon>
        <taxon>Bdellovibrionales</taxon>
        <taxon>Pseudobdellovibrionaceae</taxon>
        <taxon>Micavibrio</taxon>
    </lineage>
</organism>
<evidence type="ECO:0000256" key="1">
    <source>
        <dbReference type="ARBA" id="ARBA00004141"/>
    </source>
</evidence>
<evidence type="ECO:0000313" key="7">
    <source>
        <dbReference type="EMBL" id="PZQ45570.1"/>
    </source>
</evidence>
<dbReference type="Gene3D" id="2.40.50.140">
    <property type="entry name" value="Nucleic acid-binding proteins"/>
    <property type="match status" value="1"/>
</dbReference>
<dbReference type="PANTHER" id="PTHR33507:SF3">
    <property type="entry name" value="INNER MEMBRANE PROTEIN YBBJ"/>
    <property type="match status" value="1"/>
</dbReference>
<sequence>MGFIETLEYWHWLILGLILLGLEILVFGAVFLWFGIAALFVGALAFFVPALMWQPQIVIWAVLAVVGAFGWQLYRRKNPAPVAEATMNKRGAQYVGRHYTLMKDIVNGTGELHVDDTRWKVTCHHDLPAGTKVKVLAVEGTSLRVEEYIS</sequence>
<dbReference type="Proteomes" id="UP000249417">
    <property type="component" value="Unassembled WGS sequence"/>
</dbReference>
<evidence type="ECO:0000256" key="5">
    <source>
        <dbReference type="SAM" id="Phobius"/>
    </source>
</evidence>
<evidence type="ECO:0000256" key="2">
    <source>
        <dbReference type="ARBA" id="ARBA00022692"/>
    </source>
</evidence>
<feature type="transmembrane region" description="Helical" evidence="5">
    <location>
        <begin position="12"/>
        <end position="45"/>
    </location>
</feature>
<dbReference type="SUPFAM" id="SSF141322">
    <property type="entry name" value="NfeD domain-like"/>
    <property type="match status" value="1"/>
</dbReference>
<evidence type="ECO:0000256" key="4">
    <source>
        <dbReference type="ARBA" id="ARBA00023136"/>
    </source>
</evidence>
<comment type="caution">
    <text evidence="7">The sequence shown here is derived from an EMBL/GenBank/DDBJ whole genome shotgun (WGS) entry which is preliminary data.</text>
</comment>
<protein>
    <recommendedName>
        <fullName evidence="6">NfeD-like C-terminal domain-containing protein</fullName>
    </recommendedName>
</protein>
<dbReference type="EMBL" id="QFQB01000045">
    <property type="protein sequence ID" value="PZQ45570.1"/>
    <property type="molecule type" value="Genomic_DNA"/>
</dbReference>
<dbReference type="InterPro" id="IPR002810">
    <property type="entry name" value="NfeD-like_C"/>
</dbReference>
<reference evidence="7 8" key="1">
    <citation type="submission" date="2017-08" db="EMBL/GenBank/DDBJ databases">
        <title>Infants hospitalized years apart are colonized by the same room-sourced microbial strains.</title>
        <authorList>
            <person name="Brooks B."/>
            <person name="Olm M.R."/>
            <person name="Firek B.A."/>
            <person name="Baker R."/>
            <person name="Thomas B.C."/>
            <person name="Morowitz M.J."/>
            <person name="Banfield J.F."/>
        </authorList>
    </citation>
    <scope>NUCLEOTIDE SEQUENCE [LARGE SCALE GENOMIC DNA]</scope>
    <source>
        <strain evidence="7">S2_005_002_R2_29</strain>
    </source>
</reference>
<dbReference type="Pfam" id="PF01957">
    <property type="entry name" value="NfeD"/>
    <property type="match status" value="1"/>
</dbReference>
<keyword evidence="2 5" id="KW-0812">Transmembrane</keyword>